<keyword evidence="3" id="KW-1185">Reference proteome</keyword>
<feature type="region of interest" description="Disordered" evidence="1">
    <location>
        <begin position="46"/>
        <end position="69"/>
    </location>
</feature>
<feature type="region of interest" description="Disordered" evidence="1">
    <location>
        <begin position="1134"/>
        <end position="1164"/>
    </location>
</feature>
<proteinExistence type="predicted"/>
<feature type="compositionally biased region" description="Basic and acidic residues" evidence="1">
    <location>
        <begin position="110"/>
        <end position="126"/>
    </location>
</feature>
<evidence type="ECO:0000313" key="3">
    <source>
        <dbReference type="Proteomes" id="UP001281761"/>
    </source>
</evidence>
<feature type="region of interest" description="Disordered" evidence="1">
    <location>
        <begin position="107"/>
        <end position="126"/>
    </location>
</feature>
<gene>
    <name evidence="2" type="ORF">BLNAU_1016</name>
</gene>
<accession>A0ABQ9YJL4</accession>
<evidence type="ECO:0000256" key="1">
    <source>
        <dbReference type="SAM" id="MobiDB-lite"/>
    </source>
</evidence>
<reference evidence="2 3" key="1">
    <citation type="journal article" date="2022" name="bioRxiv">
        <title>Genomics of Preaxostyla Flagellates Illuminates Evolutionary Transitions and the Path Towards Mitochondrial Loss.</title>
        <authorList>
            <person name="Novak L.V.F."/>
            <person name="Treitli S.C."/>
            <person name="Pyrih J."/>
            <person name="Halakuc P."/>
            <person name="Pipaliya S.V."/>
            <person name="Vacek V."/>
            <person name="Brzon O."/>
            <person name="Soukal P."/>
            <person name="Eme L."/>
            <person name="Dacks J.B."/>
            <person name="Karnkowska A."/>
            <person name="Elias M."/>
            <person name="Hampl V."/>
        </authorList>
    </citation>
    <scope>NUCLEOTIDE SEQUENCE [LARGE SCALE GENOMIC DNA]</scope>
    <source>
        <strain evidence="2">NAU3</strain>
        <tissue evidence="2">Gut</tissue>
    </source>
</reference>
<dbReference type="Proteomes" id="UP001281761">
    <property type="component" value="Unassembled WGS sequence"/>
</dbReference>
<organism evidence="2 3">
    <name type="scientific">Blattamonas nauphoetae</name>
    <dbReference type="NCBI Taxonomy" id="2049346"/>
    <lineage>
        <taxon>Eukaryota</taxon>
        <taxon>Metamonada</taxon>
        <taxon>Preaxostyla</taxon>
        <taxon>Oxymonadida</taxon>
        <taxon>Blattamonas</taxon>
    </lineage>
</organism>
<comment type="caution">
    <text evidence="2">The sequence shown here is derived from an EMBL/GenBank/DDBJ whole genome shotgun (WGS) entry which is preliminary data.</text>
</comment>
<protein>
    <submittedName>
        <fullName evidence="2">Uncharacterized protein</fullName>
    </submittedName>
</protein>
<evidence type="ECO:0000313" key="2">
    <source>
        <dbReference type="EMBL" id="KAK2963939.1"/>
    </source>
</evidence>
<sequence>MDSEYFQRNLQDDGHIVPQYALGWEICCHRSGVKGRFEQIAKQAKAKRQESEEMVARNMESDDEKKDSKTVVIPKEVKSPEPSQNKIEQEHTVALVVTLTDQTMAESIGEENKESTKQVEKKEEPKVQDNEILCENNGREEFIIDTRIQHFPPHDNAPTKSTSLNTASSTGHPGLNLCSGLFELGVFLLVHGLDDHTCENRKGGESKILGRSLRSEQGVTVNEKQTRKGMRGRTNIDALLMRLDIGLDIATSTGHSLTGQDQCLIPLIRYLNHMIDEERINLLHRFGAALSARDDQDINFKALTKILSSDEDIITLFHYSGLAHSVLNNIRPDHTDHRQLVQLAQLSGICPLVSIPTLSEDLSSLFRSFLRNPLPYLGNDMQNYRSSLRRFVDVLCNEFMACAIIGCGQTDPLERIVGLIKMFTNRTRSEMDDEENHSMNLLSQCLQHTATFLNAHPNLIDSFLRTLVLSSSPSNTLFRHDRHLNLISTLSQSSSPFFTELTTQILATTFSLRNLLSTRSFTDPASSFIRLASTNPAFFHHIVEKDADYILDFALSTALRTVRVVSDEPSEPRCLDFGRATQNWVVLLKAMAEVKLDLKLYDNKGNSIPSNLLTLLVLSAASTNDELSSAAVSVFLRQFGLSTPHTRALLFATSTTFPLSNAFTPRHPQVLGDLDHLKGPCQSICAEAGRCVEIQSRSENLVVDRNLEFAKRIGIHFAGCLVNSLHSTTALPHHFHFIFHELCKLAHKPSVWNDTNHPSALPALTTIAAIELRLAFRFHYSEQDLSHAIEERRDTTCVHLFPFLEPESQAQFLLPFFTFNRSKRNPFHKSFERTVECLIEMATVDSYNTPITLLKRLKSVAELLSSIDPENKSIERYPKHKSSFENLLVYKLKTAEGEERWKLLTQLAVVARDTPDFAEELMKTENDTQALLILSVRTIRSTPRVHFSPNENPDAFSRIIELAGRVDNLPLVAAAMGHIGDAMATLKLPPVVGMLFQVEPKKELPSIVLRNLSSMAARCREGVEEGCVVGKDEMTSQIVMSCLKVFRFLMNFELFDPTPFVDSLASLAVTTDLTLLGSILIVLQKIEERTRNTTTPFSISTTIVPFRNNCQSSVTQQPLPSIVSSILLSASLDSPQPLSPRHHAFPPNPGFGRHSQTDEPLSPSQVLQGLEKNLISEIANETAENNCRSFVN</sequence>
<dbReference type="EMBL" id="JARBJD010000004">
    <property type="protein sequence ID" value="KAK2963939.1"/>
    <property type="molecule type" value="Genomic_DNA"/>
</dbReference>
<name>A0ABQ9YJL4_9EUKA</name>
<feature type="compositionally biased region" description="Basic and acidic residues" evidence="1">
    <location>
        <begin position="47"/>
        <end position="69"/>
    </location>
</feature>